<organism evidence="7 8">
    <name type="scientific">Dissostichus mawsoni</name>
    <name type="common">Antarctic cod</name>
    <dbReference type="NCBI Taxonomy" id="36200"/>
    <lineage>
        <taxon>Eukaryota</taxon>
        <taxon>Metazoa</taxon>
        <taxon>Chordata</taxon>
        <taxon>Craniata</taxon>
        <taxon>Vertebrata</taxon>
        <taxon>Euteleostomi</taxon>
        <taxon>Actinopterygii</taxon>
        <taxon>Neopterygii</taxon>
        <taxon>Teleostei</taxon>
        <taxon>Neoteleostei</taxon>
        <taxon>Acanthomorphata</taxon>
        <taxon>Eupercaria</taxon>
        <taxon>Perciformes</taxon>
        <taxon>Notothenioidei</taxon>
        <taxon>Nototheniidae</taxon>
        <taxon>Dissostichus</taxon>
    </lineage>
</organism>
<protein>
    <recommendedName>
        <fullName evidence="9">Vitellogenin domain-containing protein</fullName>
    </recommendedName>
</protein>
<dbReference type="Gene3D" id="2.20.80.10">
    <property type="entry name" value="Lipovitellin-phosvitin complex, chain A, domain 4"/>
    <property type="match status" value="1"/>
</dbReference>
<dbReference type="InterPro" id="IPR048484">
    <property type="entry name" value="LOC400499-like"/>
</dbReference>
<evidence type="ECO:0008006" key="9">
    <source>
        <dbReference type="Google" id="ProtNLM"/>
    </source>
</evidence>
<dbReference type="OrthoDB" id="6484170at2759"/>
<evidence type="ECO:0000256" key="4">
    <source>
        <dbReference type="SAM" id="Phobius"/>
    </source>
</evidence>
<name>A0A7J5ZEF0_DISMA</name>
<dbReference type="Pfam" id="PF09172">
    <property type="entry name" value="Vit_open_b-sht"/>
    <property type="match status" value="1"/>
</dbReference>
<reference evidence="7 8" key="1">
    <citation type="submission" date="2020-03" db="EMBL/GenBank/DDBJ databases">
        <title>Dissostichus mawsoni Genome sequencing and assembly.</title>
        <authorList>
            <person name="Park H."/>
        </authorList>
    </citation>
    <scope>NUCLEOTIDE SEQUENCE [LARGE SCALE GENOMIC DNA]</scope>
    <source>
        <strain evidence="7">DM0001</strain>
        <tissue evidence="7">Muscle</tissue>
    </source>
</reference>
<feature type="compositionally biased region" description="Polar residues" evidence="3">
    <location>
        <begin position="671"/>
        <end position="688"/>
    </location>
</feature>
<comment type="caution">
    <text evidence="7">The sequence shown here is derived from an EMBL/GenBank/DDBJ whole genome shotgun (WGS) entry which is preliminary data.</text>
</comment>
<feature type="domain" description="Vitellogenin" evidence="5">
    <location>
        <begin position="88"/>
        <end position="694"/>
    </location>
</feature>
<feature type="domain" description="VWFD" evidence="6">
    <location>
        <begin position="3317"/>
        <end position="3482"/>
    </location>
</feature>
<feature type="compositionally biased region" description="Basic and acidic residues" evidence="3">
    <location>
        <begin position="689"/>
        <end position="711"/>
    </location>
</feature>
<dbReference type="InterPro" id="IPR011030">
    <property type="entry name" value="Lipovitellin_superhlx_dom"/>
</dbReference>
<dbReference type="SMART" id="SM01169">
    <property type="entry name" value="DUF1943"/>
    <property type="match status" value="1"/>
</dbReference>
<keyword evidence="1" id="KW-0732">Signal</keyword>
<accession>A0A7J5ZEF0</accession>
<dbReference type="InterPro" id="IPR001846">
    <property type="entry name" value="VWF_type-D"/>
</dbReference>
<evidence type="ECO:0000259" key="6">
    <source>
        <dbReference type="PROSITE" id="PS51233"/>
    </source>
</evidence>
<dbReference type="PANTHER" id="PTHR37860">
    <property type="entry name" value="AGAP008810-PA"/>
    <property type="match status" value="1"/>
</dbReference>
<dbReference type="Proteomes" id="UP000518266">
    <property type="component" value="Unassembled WGS sequence"/>
</dbReference>
<keyword evidence="8" id="KW-1185">Reference proteome</keyword>
<dbReference type="InterPro" id="IPR015255">
    <property type="entry name" value="Vitellinogen_open_b-sht"/>
</dbReference>
<feature type="compositionally biased region" description="Basic and acidic residues" evidence="3">
    <location>
        <begin position="895"/>
        <end position="904"/>
    </location>
</feature>
<dbReference type="PROSITE" id="PS51233">
    <property type="entry name" value="VWFD"/>
    <property type="match status" value="1"/>
</dbReference>
<evidence type="ECO:0000256" key="2">
    <source>
        <dbReference type="PROSITE-ProRule" id="PRU00557"/>
    </source>
</evidence>
<keyword evidence="4" id="KW-1133">Transmembrane helix</keyword>
<dbReference type="SUPFAM" id="SSF48431">
    <property type="entry name" value="Lipovitellin-phosvitin complex, superhelical domain"/>
    <property type="match status" value="1"/>
</dbReference>
<evidence type="ECO:0000313" key="7">
    <source>
        <dbReference type="EMBL" id="KAF3858738.1"/>
    </source>
</evidence>
<dbReference type="PANTHER" id="PTHR37860:SF2">
    <property type="entry name" value="VITELLOGENIN DOMAIN-CONTAINING PROTEIN"/>
    <property type="match status" value="1"/>
</dbReference>
<dbReference type="SMART" id="SM00638">
    <property type="entry name" value="LPD_N"/>
    <property type="match status" value="1"/>
</dbReference>
<evidence type="ECO:0000259" key="5">
    <source>
        <dbReference type="PROSITE" id="PS51211"/>
    </source>
</evidence>
<gene>
    <name evidence="7" type="ORF">F7725_011939</name>
</gene>
<dbReference type="Pfam" id="PF00094">
    <property type="entry name" value="VWD"/>
    <property type="match status" value="1"/>
</dbReference>
<evidence type="ECO:0000313" key="8">
    <source>
        <dbReference type="Proteomes" id="UP000518266"/>
    </source>
</evidence>
<keyword evidence="4" id="KW-0812">Transmembrane</keyword>
<evidence type="ECO:0000256" key="3">
    <source>
        <dbReference type="SAM" id="MobiDB-lite"/>
    </source>
</evidence>
<proteinExistence type="predicted"/>
<dbReference type="InterPro" id="IPR015819">
    <property type="entry name" value="Lipid_transp_b-sht_shell"/>
</dbReference>
<sequence length="3686" mass="406174">MGHCGSPRTSLVIQWWEQCLVFIPLTCGGGLEEAKPEVTTGVAMAMFLLLLSCLHLLFLLLHVGDCFRTEPNLCDSSCAGSPAPDLSYQRGVRYTYRYSTTITTTLHGSSAGRNGLALDCVVDIDVVSKCHLMMQIRNPQIKRLSPQKEHSVQRLKSLRDSLERTRLKFSLHGGKVTALCLQEGEQVWALNIKRALLSMLQTSRMASKQELVKEVRVNEGSVLTDVYGTCSSKYERRGAVLLKSRDLKQCQQARLAHFWPHSSVQSELNCIQKHGSTVMEEVNCTEVVSMATWSGTAGLVKTKTVSTLLLLRAQPGTPSGADSVGLGVLTDLQFEDEGAARPGKARASTPQQASQTVRMLCSLTSDQQLLSQEFLELAFQLRDLTLAQLKTLWQEASFKCLNDWQPLLDALPACGSEHCIVLLTDLMRNKELEEEQAYAFLTTMALIPHPSPQIIESINVQELRSKALLAGSSLVYQLCQKSQASCSELPQVQSFIQTLEETLKEGCEEEQPTQAKFYYALKSVGNIGLSAPTFIPLLKCYMLSPSTALELRLAAIQAFRRFPCSADRSVLLLLYRSSQEDPEVRIAAYQQLMHCPDQDVFEVVKTTLRNETSSQVGSYVWSHLTNVLRSEDPMKQPLIESLPDDIISRDFEAEFLKYSFYSDYTISSGKDGVPSNSDGESQAQSPKSQSKEASRTRRRTEDGRSAEKEACLSDTSSYLSQARAMLFGRRRSEENRPRCWVGVKVFGNELSVFSCEDLYNQLDHLSLSVAGLAVKLLKGQEVQLNHRAVLMTDELVLPSLSGLPIKLGINMTSLLSLRLKGNINYRDTSHFSLTGYIKPNAYVGLSARMGVDGALGQAAVDWVSELRSSTSLDGSVQLQEGRDVRVTLNTPEDLSGDHREEIRGPKSRVQKTSCTPKTWSKMVGWQLCSNASYPSAATGVSLPAPGPVHLSLRLLKLDRGLHYYMLEAAYSLRPQRGTWLPREASIHFLLATPQSSIPRDMSLDLTFNPHRLLLRITHPLKTIHIQVSLERRRDASSRQYSVEAELLLPGVVGTRMLGLMEQKGSVWSSALRLKYGLGGDARHLRQECYTSQRLRRERDSNLTYIMRAEHEFYCSNTAPINHKIHLRHEESPVHIKSSLDVSYGKHWDEINNKRTLLLSQSFKNQSTQNHTSYTLEFSLQVPEKNLNYRTQLMHSHLKQLGSESSTHLKIHYNNLMPLVAGLHWKSPPKGSSLRKWEGSLTMDSPWLYVFTSHRLTQQQSHSLQLTSELTASKWLNIRTLMLEALYRRRGRGGEARLEISTEAAHYIQAGGWAVVGKRGVKASGSLSSFWTPPLRGDPHPAHDLHLRQAQCQPLCCLNTVDKNLKKRQAILKMTFSKPKSPSTELEFEGVVEELRKDKKMYQKRAMLQLRQPFQTFPQTFLLRETFTVDLLKGLYILESKAGFHGNREVIHTLTLGYKPPSPFVCSALVHPFGSDTIPSDSEVCVTLTSNQLQLPSSAIVEGNVGWNPKDNSDFDYQAGGKLRIERQECQLNGTSRRVGLYSSLTHPFKSKIPKTLEVQATADVSAVRGTGSSSVHVRADGKDRVKLDAQMSHSFQRGERAMGLTVNVSQSLLPSASDLHVNMAANMSSDRAMRLCWLSSKGLSKHRGSPAGCVRGPEALHGSLAVLPTLRVRVMETLYSVELRHQEALGDILDREDEEGMMGTFHMARDWLCVRSGAEHLCMNASRRIGDGGMGEIYTRLSHSFVLLNATGVPASSDAQLRWAQDGGRLSVFAELHAGAEHLKAEFNGGKTDSLHNDGTLLKRGVSSSILAKAHYQLEKESLDTGVVLHTGDERVVDILFNVGSKNSAAILELSLWQQMKILQGVIPTSLQMNCTGDSSAERLSAQCYGNVSGRPVETLLAAQTSANISITRSGCSTDLRAVLHADGEQKGSLSVHSTCSPQLSLRASVQHSIEAVQMLGLPAHGAFILNVSAAHLPGVEVGVELGRCYFRGHLGKTQDPQTEEEPASYAVNVTNHCPALQETVLPVSLTLRGLLSVGPCQLTMTSSLRADSEGLSLELGQVCRPPRLSGSLTHSFSGLRSLGVPQTMSIEASAPDQAGALLIKAGTCSIRANGVSGSSGRTPWLWALDAQCPLLQAHLNGSVWQDPLGVWTVTVDTSQEDKRGFLRLNARAWPELSVEGELRHDLPALRGLPQHGRLRVSCRAGEQRYDGEALVQLEQCTVGASGAVMSQTGLQGALLYHNNCTLIQEWGSPDRMEYSGALVVSPTLTESRVSMAIDEAELKASVVLKETKDINEASLSVNHSVPVLKKMGLPVSAALTMHSGSHGNGSYYYLLHSSAGSQKLTQEMSVSQMSESVRVKSLFRHTVSVLRRAGVPAESSMQVELGSAGGKAFTLQSQFGGQQAGVRLRMKSLPTSKEMRGSMWHGWSWLRGRGLPRNIEVSYLGYLHYIGSSNWYSKSVLKKENLLSSYWPVLRPGGLLSAPVGVRLSVDGQQLLSSGLNVSVSDGRLALLLSFSPPAANLTGTQNSLNTTITAHESCGGRRGLGGPRGPKEARVTLRHTVQGLTSPALQVRASHTHSTPPCCSSLVEAWGRLTESQLRCSIALNPELSSSLALIMQGHHRPHSKDLMVKVVQNIPRMLVYLPPQLNIRSQLNQSQSGVAGLVEVSSGRRRLWAVGELTAIESGYRQAVELKHSYPQLRPLPRTVAVRTVYEARMEPPGPAWSGVGQPGVSPVWALLCPPSTAAGEPHPEGCVPRGSRVEVTLERSPQGGQHSVGVGWVRHGLLEQVRAESWWRRSEESSESRVELQQPFSSTLSSLWRCRLSKVVCQWVRRETRIPRMLSSDGTTGASNKRGPRGMHSLQVNVGLDKVSPVPCHSHTLLTKIQTNLRNRLEHTVLLGLCPTQPTVSWSGSHRVNSGEELFYSQSRLSVTGRPHQCSLTVALTNSSTAQGSTCLCSPSLGWATGVWRWGAVSCLGPGGVSEEVTVVACVRTNGSVTLDVQKRDGSSTDPETLGSVWVGAANQRLRLRAGGCLESLTAVEARIQYLSTRIQTKLLERVKTLQHLLVEFRRQVNKLLQDKLRQQMHLHFLNLANFSPQSRDSELLQELSAVPLHVSQHAQALLQHRQGHSPLRRVLTDSLPRLLSLLQHASLLGQQELRRPLATLAGVYQDVKGQRVEALWREAVSLWVDGLMHVLPVLMGNPQLRPLAQAGVTTLSAALDVAGKNAYHWLETRLAMALSGVRKRLASVYKFSPSECSVVVSVPLPPLPWSRVSEAGLVEILLEEWLLRPLQTLATVRPTAELYRLKRKMMDSPFKHQALLVADQFVVTFDGHLYELPPSCALLLAQDVSAEPSFTLLRNTDFLLIEMNNSTVTIQHNGQVKANCDHDVTRTFHSDNGVTVRRGSNIVQVSNQNGASVSCDLLLELCSFTLDGWLHGVSTGLLGTNDNEAGNDFPLLDGSQAENLEEFFHSWQVGQMNLDCIKAPGVTEHLPQAASGPPSCDSLFSSPDSPLSSCFRVVDPGRFWSVCKLSSWRAPCRLASAFVHLCRQNYIQLEVPVHCCKSGHYTTKDVTVCHSFDLLMVLCPGQQLQSFRVKFATRWIQHTPVCPAEICPEGVHCDDEGTPVCLKLKHIHSIFSKNKSYSRKLDNGGRALERRQLNSVTRFSLSLLSTRDTVRSSSDEDSILP</sequence>
<feature type="transmembrane region" description="Helical" evidence="4">
    <location>
        <begin position="42"/>
        <end position="64"/>
    </location>
</feature>
<dbReference type="Pfam" id="PF01347">
    <property type="entry name" value="Vitellogenin_N"/>
    <property type="match status" value="1"/>
</dbReference>
<keyword evidence="4" id="KW-0472">Membrane</keyword>
<dbReference type="InterPro" id="IPR001747">
    <property type="entry name" value="Vitellogenin_N"/>
</dbReference>
<dbReference type="Gene3D" id="2.30.230.10">
    <property type="entry name" value="Lipovitellin, beta-sheet shell regions, chain A"/>
    <property type="match status" value="1"/>
</dbReference>
<dbReference type="SMART" id="SM00216">
    <property type="entry name" value="VWD"/>
    <property type="match status" value="1"/>
</dbReference>
<feature type="region of interest" description="Disordered" evidence="3">
    <location>
        <begin position="671"/>
        <end position="712"/>
    </location>
</feature>
<comment type="caution">
    <text evidence="2">Lacks conserved residue(s) required for the propagation of feature annotation.</text>
</comment>
<dbReference type="Pfam" id="PF21013">
    <property type="entry name" value="LOC400499"/>
    <property type="match status" value="1"/>
</dbReference>
<dbReference type="SUPFAM" id="SSF56968">
    <property type="entry name" value="Lipovitellin-phosvitin complex, beta-sheet shell regions"/>
    <property type="match status" value="2"/>
</dbReference>
<dbReference type="InterPro" id="IPR015816">
    <property type="entry name" value="Vitellinogen_b-sht_N"/>
</dbReference>
<dbReference type="EMBL" id="JAAKFY010000004">
    <property type="protein sequence ID" value="KAF3858738.1"/>
    <property type="molecule type" value="Genomic_DNA"/>
</dbReference>
<dbReference type="PROSITE" id="PS51211">
    <property type="entry name" value="VITELLOGENIN"/>
    <property type="match status" value="1"/>
</dbReference>
<feature type="region of interest" description="Disordered" evidence="3">
    <location>
        <begin position="892"/>
        <end position="911"/>
    </location>
</feature>
<dbReference type="GO" id="GO:0005319">
    <property type="term" value="F:lipid transporter activity"/>
    <property type="evidence" value="ECO:0007669"/>
    <property type="project" value="InterPro"/>
</dbReference>
<dbReference type="Gene3D" id="1.25.10.20">
    <property type="entry name" value="Vitellinogen, superhelical"/>
    <property type="match status" value="1"/>
</dbReference>
<evidence type="ECO:0000256" key="1">
    <source>
        <dbReference type="ARBA" id="ARBA00022729"/>
    </source>
</evidence>